<dbReference type="Proteomes" id="UP000294847">
    <property type="component" value="Chromosome 6"/>
</dbReference>
<protein>
    <submittedName>
        <fullName evidence="3">Uncharacterized protein</fullName>
    </submittedName>
</protein>
<feature type="chain" id="PRO_5043344000" evidence="2">
    <location>
        <begin position="18"/>
        <end position="193"/>
    </location>
</feature>
<sequence>MRSQALLAVLYASGAIAGGGTYMPTDPALAHRAPEKFPWPELLDNPYMAPPVVWYQIGQIKIWTDTRGVNYLRDGTKFETLDHTKANRQETKGQGTKAMSQNIAAARCTINIASGDTLQTWRLWNEAGHVVTEGGPQAGKTTSPTGGVSKGSGRNLARATVPTKLAGTSGGEMMSTVVSAEILLEEAKIGNLW</sequence>
<feature type="region of interest" description="Disordered" evidence="1">
    <location>
        <begin position="131"/>
        <end position="158"/>
    </location>
</feature>
<dbReference type="AlphaFoldDB" id="A0A4P7NRN6"/>
<accession>A0A4P7NRN6</accession>
<evidence type="ECO:0000256" key="2">
    <source>
        <dbReference type="SAM" id="SignalP"/>
    </source>
</evidence>
<gene>
    <name evidence="3" type="ORF">PoMZ_06805</name>
</gene>
<name>A0A4P7NRN6_PYROR</name>
<proteinExistence type="predicted"/>
<organism evidence="3 4">
    <name type="scientific">Pyricularia oryzae</name>
    <name type="common">Rice blast fungus</name>
    <name type="synonym">Magnaporthe oryzae</name>
    <dbReference type="NCBI Taxonomy" id="318829"/>
    <lineage>
        <taxon>Eukaryota</taxon>
        <taxon>Fungi</taxon>
        <taxon>Dikarya</taxon>
        <taxon>Ascomycota</taxon>
        <taxon>Pezizomycotina</taxon>
        <taxon>Sordariomycetes</taxon>
        <taxon>Sordariomycetidae</taxon>
        <taxon>Magnaporthales</taxon>
        <taxon>Pyriculariaceae</taxon>
        <taxon>Pyricularia</taxon>
    </lineage>
</organism>
<feature type="signal peptide" evidence="2">
    <location>
        <begin position="1"/>
        <end position="17"/>
    </location>
</feature>
<evidence type="ECO:0000313" key="3">
    <source>
        <dbReference type="EMBL" id="QBZ65101.1"/>
    </source>
</evidence>
<reference evidence="3 4" key="1">
    <citation type="journal article" date="2019" name="Mol. Biol. Evol.">
        <title>Blast fungal genomes show frequent chromosomal changes, gene gains and losses, and effector gene turnover.</title>
        <authorList>
            <person name="Gomez Luciano L.B."/>
            <person name="Jason Tsai I."/>
            <person name="Chuma I."/>
            <person name="Tosa Y."/>
            <person name="Chen Y.H."/>
            <person name="Li J.Y."/>
            <person name="Li M.Y."/>
            <person name="Jade Lu M.Y."/>
            <person name="Nakayashiki H."/>
            <person name="Li W.H."/>
        </authorList>
    </citation>
    <scope>NUCLEOTIDE SEQUENCE [LARGE SCALE GENOMIC DNA]</scope>
    <source>
        <strain evidence="3">MZ5-1-6</strain>
    </source>
</reference>
<dbReference type="EMBL" id="CP034209">
    <property type="protein sequence ID" value="QBZ65101.1"/>
    <property type="molecule type" value="Genomic_DNA"/>
</dbReference>
<keyword evidence="2" id="KW-0732">Signal</keyword>
<evidence type="ECO:0000313" key="4">
    <source>
        <dbReference type="Proteomes" id="UP000294847"/>
    </source>
</evidence>
<evidence type="ECO:0000256" key="1">
    <source>
        <dbReference type="SAM" id="MobiDB-lite"/>
    </source>
</evidence>